<protein>
    <submittedName>
        <fullName evidence="1">Uncharacterized protein</fullName>
    </submittedName>
</protein>
<organism evidence="1 2">
    <name type="scientific">Marchantia polymorpha</name>
    <name type="common">Common liverwort</name>
    <name type="synonym">Marchantia aquatica</name>
    <dbReference type="NCBI Taxonomy" id="3197"/>
    <lineage>
        <taxon>Eukaryota</taxon>
        <taxon>Viridiplantae</taxon>
        <taxon>Streptophyta</taxon>
        <taxon>Embryophyta</taxon>
        <taxon>Marchantiophyta</taxon>
        <taxon>Marchantiopsida</taxon>
        <taxon>Marchantiidae</taxon>
        <taxon>Marchantiales</taxon>
        <taxon>Marchantiaceae</taxon>
        <taxon>Marchantia</taxon>
    </lineage>
</organism>
<dbReference type="Proteomes" id="UP000244005">
    <property type="component" value="Unassembled WGS sequence"/>
</dbReference>
<sequence length="99" mass="10350">MIRPEDTVGGLGQEALYLSLVPYADGLKGRVGNALQSLTLSPVCINQKSGACVGASDSYLAQTSSRIAHTSQGTFSIRWCSASIKALGLTGKSWAFKQG</sequence>
<dbReference type="EMBL" id="KZ772683">
    <property type="protein sequence ID" value="PTQ46556.1"/>
    <property type="molecule type" value="Genomic_DNA"/>
</dbReference>
<proteinExistence type="predicted"/>
<evidence type="ECO:0000313" key="1">
    <source>
        <dbReference type="EMBL" id="PTQ46556.1"/>
    </source>
</evidence>
<dbReference type="Gramene" id="Mp4g12250.1">
    <property type="protein sequence ID" value="Mp4g12250.1.cds1"/>
    <property type="gene ID" value="Mp4g12250"/>
</dbReference>
<name>A0A2R6XKH2_MARPO</name>
<evidence type="ECO:0000313" key="2">
    <source>
        <dbReference type="Proteomes" id="UP000244005"/>
    </source>
</evidence>
<reference evidence="2" key="1">
    <citation type="journal article" date="2017" name="Cell">
        <title>Insights into land plant evolution garnered from the Marchantia polymorpha genome.</title>
        <authorList>
            <person name="Bowman J.L."/>
            <person name="Kohchi T."/>
            <person name="Yamato K.T."/>
            <person name="Jenkins J."/>
            <person name="Shu S."/>
            <person name="Ishizaki K."/>
            <person name="Yamaoka S."/>
            <person name="Nishihama R."/>
            <person name="Nakamura Y."/>
            <person name="Berger F."/>
            <person name="Adam C."/>
            <person name="Aki S.S."/>
            <person name="Althoff F."/>
            <person name="Araki T."/>
            <person name="Arteaga-Vazquez M.A."/>
            <person name="Balasubrmanian S."/>
            <person name="Barry K."/>
            <person name="Bauer D."/>
            <person name="Boehm C.R."/>
            <person name="Briginshaw L."/>
            <person name="Caballero-Perez J."/>
            <person name="Catarino B."/>
            <person name="Chen F."/>
            <person name="Chiyoda S."/>
            <person name="Chovatia M."/>
            <person name="Davies K.M."/>
            <person name="Delmans M."/>
            <person name="Demura T."/>
            <person name="Dierschke T."/>
            <person name="Dolan L."/>
            <person name="Dorantes-Acosta A.E."/>
            <person name="Eklund D.M."/>
            <person name="Florent S.N."/>
            <person name="Flores-Sandoval E."/>
            <person name="Fujiyama A."/>
            <person name="Fukuzawa H."/>
            <person name="Galik B."/>
            <person name="Grimanelli D."/>
            <person name="Grimwood J."/>
            <person name="Grossniklaus U."/>
            <person name="Hamada T."/>
            <person name="Haseloff J."/>
            <person name="Hetherington A.J."/>
            <person name="Higo A."/>
            <person name="Hirakawa Y."/>
            <person name="Hundley H.N."/>
            <person name="Ikeda Y."/>
            <person name="Inoue K."/>
            <person name="Inoue S.I."/>
            <person name="Ishida S."/>
            <person name="Jia Q."/>
            <person name="Kakita M."/>
            <person name="Kanazawa T."/>
            <person name="Kawai Y."/>
            <person name="Kawashima T."/>
            <person name="Kennedy M."/>
            <person name="Kinose K."/>
            <person name="Kinoshita T."/>
            <person name="Kohara Y."/>
            <person name="Koide E."/>
            <person name="Komatsu K."/>
            <person name="Kopischke S."/>
            <person name="Kubo M."/>
            <person name="Kyozuka J."/>
            <person name="Lagercrantz U."/>
            <person name="Lin S.S."/>
            <person name="Lindquist E."/>
            <person name="Lipzen A.M."/>
            <person name="Lu C.W."/>
            <person name="De Luna E."/>
            <person name="Martienssen R.A."/>
            <person name="Minamino N."/>
            <person name="Mizutani M."/>
            <person name="Mizutani M."/>
            <person name="Mochizuki N."/>
            <person name="Monte I."/>
            <person name="Mosher R."/>
            <person name="Nagasaki H."/>
            <person name="Nakagami H."/>
            <person name="Naramoto S."/>
            <person name="Nishitani K."/>
            <person name="Ohtani M."/>
            <person name="Okamoto T."/>
            <person name="Okumura M."/>
            <person name="Phillips J."/>
            <person name="Pollak B."/>
            <person name="Reinders A."/>
            <person name="Rovekamp M."/>
            <person name="Sano R."/>
            <person name="Sawa S."/>
            <person name="Schmid M.W."/>
            <person name="Shirakawa M."/>
            <person name="Solano R."/>
            <person name="Spunde A."/>
            <person name="Suetsugu N."/>
            <person name="Sugano S."/>
            <person name="Sugiyama A."/>
            <person name="Sun R."/>
            <person name="Suzuki Y."/>
            <person name="Takenaka M."/>
            <person name="Takezawa D."/>
            <person name="Tomogane H."/>
            <person name="Tsuzuki M."/>
            <person name="Ueda T."/>
            <person name="Umeda M."/>
            <person name="Ward J.M."/>
            <person name="Watanabe Y."/>
            <person name="Yazaki K."/>
            <person name="Yokoyama R."/>
            <person name="Yoshitake Y."/>
            <person name="Yotsui I."/>
            <person name="Zachgo S."/>
            <person name="Schmutz J."/>
        </authorList>
    </citation>
    <scope>NUCLEOTIDE SEQUENCE [LARGE SCALE GENOMIC DNA]</scope>
    <source>
        <strain evidence="2">Tak-1</strain>
    </source>
</reference>
<keyword evidence="2" id="KW-1185">Reference proteome</keyword>
<dbReference type="AlphaFoldDB" id="A0A2R6XKH2"/>
<gene>
    <name evidence="1" type="ORF">MARPO_0011s0207</name>
</gene>
<accession>A0A2R6XKH2</accession>